<dbReference type="Proteomes" id="UP001059617">
    <property type="component" value="Chromosome"/>
</dbReference>
<dbReference type="InterPro" id="IPR001227">
    <property type="entry name" value="Ac_transferase_dom_sf"/>
</dbReference>
<feature type="domain" description="Carrier" evidence="5">
    <location>
        <begin position="3128"/>
        <end position="3206"/>
    </location>
</feature>
<reference evidence="7" key="2">
    <citation type="submission" date="2022-09" db="EMBL/GenBank/DDBJ databases">
        <title>Biosynthetic gene clusters of Dactylosporangioum fulvum.</title>
        <authorList>
            <person name="Caradec T."/>
        </authorList>
    </citation>
    <scope>NUCLEOTIDE SEQUENCE</scope>
    <source>
        <strain evidence="7">NRRL B-16292</strain>
    </source>
</reference>
<evidence type="ECO:0000259" key="5">
    <source>
        <dbReference type="PROSITE" id="PS50075"/>
    </source>
</evidence>
<dbReference type="InterPro" id="IPR009081">
    <property type="entry name" value="PP-bd_ACP"/>
</dbReference>
<dbReference type="InterPro" id="IPR013968">
    <property type="entry name" value="PKS_KR"/>
</dbReference>
<proteinExistence type="predicted"/>
<dbReference type="PANTHER" id="PTHR43775">
    <property type="entry name" value="FATTY ACID SYNTHASE"/>
    <property type="match status" value="1"/>
</dbReference>
<dbReference type="Gene3D" id="3.40.50.720">
    <property type="entry name" value="NAD(P)-binding Rossmann-like Domain"/>
    <property type="match status" value="2"/>
</dbReference>
<dbReference type="Pfam" id="PF02801">
    <property type="entry name" value="Ketoacyl-synt_C"/>
    <property type="match status" value="2"/>
</dbReference>
<dbReference type="SMART" id="SM00823">
    <property type="entry name" value="PKS_PP"/>
    <property type="match status" value="3"/>
</dbReference>
<keyword evidence="2" id="KW-0597">Phosphoprotein</keyword>
<dbReference type="InterPro" id="IPR036736">
    <property type="entry name" value="ACP-like_sf"/>
</dbReference>
<keyword evidence="8" id="KW-1185">Reference proteome</keyword>
<dbReference type="Gene3D" id="3.40.366.10">
    <property type="entry name" value="Malonyl-Coenzyme A Acyl Carrier Protein, domain 2"/>
    <property type="match status" value="2"/>
</dbReference>
<dbReference type="SUPFAM" id="SSF55048">
    <property type="entry name" value="Probable ACP-binding domain of malonyl-CoA ACP transacylase"/>
    <property type="match status" value="2"/>
</dbReference>
<dbReference type="SUPFAM" id="SSF51735">
    <property type="entry name" value="NAD(P)-binding Rossmann-fold domains"/>
    <property type="match status" value="4"/>
</dbReference>
<name>A0ABY5VQW8_9ACTN</name>
<dbReference type="EMBL" id="CP073720">
    <property type="protein sequence ID" value="UWP79201.1"/>
    <property type="molecule type" value="Genomic_DNA"/>
</dbReference>
<dbReference type="Pfam" id="PF00550">
    <property type="entry name" value="PP-binding"/>
    <property type="match status" value="2"/>
</dbReference>
<accession>A0ABY5VQW8</accession>
<keyword evidence="1" id="KW-0596">Phosphopantetheine</keyword>
<feature type="domain" description="Ketosynthase family 3 (KS3)" evidence="6">
    <location>
        <begin position="1649"/>
        <end position="2078"/>
    </location>
</feature>
<dbReference type="PANTHER" id="PTHR43775:SF51">
    <property type="entry name" value="INACTIVE PHENOLPHTHIOCEROL SYNTHESIS POLYKETIDE SYNTHASE TYPE I PKS1-RELATED"/>
    <property type="match status" value="1"/>
</dbReference>
<dbReference type="Gene3D" id="3.40.47.10">
    <property type="match status" value="2"/>
</dbReference>
<dbReference type="InterPro" id="IPR016039">
    <property type="entry name" value="Thiolase-like"/>
</dbReference>
<evidence type="ECO:0000313" key="7">
    <source>
        <dbReference type="EMBL" id="UWP79201.1"/>
    </source>
</evidence>
<dbReference type="NCBIfam" id="NF045894">
    <property type="entry name" value="PKS_plus_SDR"/>
    <property type="match status" value="2"/>
</dbReference>
<dbReference type="SMART" id="SM00822">
    <property type="entry name" value="PKS_KR"/>
    <property type="match status" value="2"/>
</dbReference>
<dbReference type="InterPro" id="IPR032821">
    <property type="entry name" value="PKS_assoc"/>
</dbReference>
<dbReference type="Pfam" id="PF18369">
    <property type="entry name" value="PKS_DE"/>
    <property type="match status" value="2"/>
</dbReference>
<evidence type="ECO:0000256" key="3">
    <source>
        <dbReference type="ARBA" id="ARBA00022679"/>
    </source>
</evidence>
<dbReference type="Pfam" id="PF08659">
    <property type="entry name" value="KR"/>
    <property type="match status" value="2"/>
</dbReference>
<gene>
    <name evidence="7" type="ORF">Dfulv_29000</name>
</gene>
<dbReference type="InterPro" id="IPR020841">
    <property type="entry name" value="PKS_Beta-ketoAc_synthase_dom"/>
</dbReference>
<evidence type="ECO:0000256" key="2">
    <source>
        <dbReference type="ARBA" id="ARBA00022553"/>
    </source>
</evidence>
<dbReference type="PROSITE" id="PS50075">
    <property type="entry name" value="CARRIER"/>
    <property type="match status" value="2"/>
</dbReference>
<dbReference type="InterPro" id="IPR014031">
    <property type="entry name" value="Ketoacyl_synth_C"/>
</dbReference>
<dbReference type="PROSITE" id="PS52004">
    <property type="entry name" value="KS3_2"/>
    <property type="match status" value="2"/>
</dbReference>
<dbReference type="InterPro" id="IPR016035">
    <property type="entry name" value="Acyl_Trfase/lysoPLipase"/>
</dbReference>
<protein>
    <submittedName>
        <fullName evidence="7">SDR family NAD(P)-dependent oxidoreductase</fullName>
    </submittedName>
</protein>
<dbReference type="SMART" id="SM00827">
    <property type="entry name" value="PKS_AT"/>
    <property type="match status" value="2"/>
</dbReference>
<dbReference type="InterPro" id="IPR014030">
    <property type="entry name" value="Ketoacyl_synth_N"/>
</dbReference>
<keyword evidence="3" id="KW-0808">Transferase</keyword>
<keyword evidence="4" id="KW-0012">Acyltransferase</keyword>
<organism evidence="7 8">
    <name type="scientific">Dactylosporangium fulvum</name>
    <dbReference type="NCBI Taxonomy" id="53359"/>
    <lineage>
        <taxon>Bacteria</taxon>
        <taxon>Bacillati</taxon>
        <taxon>Actinomycetota</taxon>
        <taxon>Actinomycetes</taxon>
        <taxon>Micromonosporales</taxon>
        <taxon>Micromonosporaceae</taxon>
        <taxon>Dactylosporangium</taxon>
    </lineage>
</organism>
<evidence type="ECO:0000256" key="4">
    <source>
        <dbReference type="ARBA" id="ARBA00023315"/>
    </source>
</evidence>
<dbReference type="InterPro" id="IPR014043">
    <property type="entry name" value="Acyl_transferase_dom"/>
</dbReference>
<dbReference type="InterPro" id="IPR036291">
    <property type="entry name" value="NAD(P)-bd_dom_sf"/>
</dbReference>
<dbReference type="PROSITE" id="PS00012">
    <property type="entry name" value="PHOSPHOPANTETHEINE"/>
    <property type="match status" value="2"/>
</dbReference>
<dbReference type="SMART" id="SM01294">
    <property type="entry name" value="PKS_PP_betabranch"/>
    <property type="match status" value="2"/>
</dbReference>
<dbReference type="Gene3D" id="1.10.1200.10">
    <property type="entry name" value="ACP-like"/>
    <property type="match status" value="3"/>
</dbReference>
<dbReference type="InterPro" id="IPR041618">
    <property type="entry name" value="PKS_DE"/>
</dbReference>
<dbReference type="Gene3D" id="3.30.70.3290">
    <property type="match status" value="2"/>
</dbReference>
<dbReference type="InterPro" id="IPR016036">
    <property type="entry name" value="Malonyl_transacylase_ACP-bd"/>
</dbReference>
<dbReference type="PROSITE" id="PS00606">
    <property type="entry name" value="KS3_1"/>
    <property type="match status" value="2"/>
</dbReference>
<evidence type="ECO:0000259" key="6">
    <source>
        <dbReference type="PROSITE" id="PS52004"/>
    </source>
</evidence>
<dbReference type="Pfam" id="PF00109">
    <property type="entry name" value="ketoacyl-synt"/>
    <property type="match status" value="2"/>
</dbReference>
<dbReference type="SUPFAM" id="SSF53901">
    <property type="entry name" value="Thiolase-like"/>
    <property type="match status" value="2"/>
</dbReference>
<dbReference type="CDD" id="cd08952">
    <property type="entry name" value="KR_1_SDR_x"/>
    <property type="match status" value="2"/>
</dbReference>
<evidence type="ECO:0000256" key="1">
    <source>
        <dbReference type="ARBA" id="ARBA00022450"/>
    </source>
</evidence>
<dbReference type="InterPro" id="IPR020806">
    <property type="entry name" value="PKS_PP-bd"/>
</dbReference>
<dbReference type="SUPFAM" id="SSF47336">
    <property type="entry name" value="ACP-like"/>
    <property type="match status" value="3"/>
</dbReference>
<dbReference type="CDD" id="cd00833">
    <property type="entry name" value="PKS"/>
    <property type="match status" value="2"/>
</dbReference>
<dbReference type="Pfam" id="PF16197">
    <property type="entry name" value="KAsynt_C_assoc"/>
    <property type="match status" value="2"/>
</dbReference>
<dbReference type="InterPro" id="IPR050091">
    <property type="entry name" value="PKS_NRPS_Biosynth_Enz"/>
</dbReference>
<reference evidence="7" key="1">
    <citation type="submission" date="2021-04" db="EMBL/GenBank/DDBJ databases">
        <authorList>
            <person name="Hartkoorn R.C."/>
            <person name="Beaudoing E."/>
            <person name="Hot D."/>
        </authorList>
    </citation>
    <scope>NUCLEOTIDE SEQUENCE</scope>
    <source>
        <strain evidence="7">NRRL B-16292</strain>
    </source>
</reference>
<feature type="domain" description="Ketosynthase family 3 (KS3)" evidence="6">
    <location>
        <begin position="127"/>
        <end position="553"/>
    </location>
</feature>
<sequence>MAQEHTVDETRPGGPGELLRRLRAATDADRDRILLDLVRAEVVAATGKPGPVAADAAFRRIGVYRAIGTALREGLAAATGLRIPATLLFDYPTPAAVAGFLRDGLLGDRPGNPAGPAARRRSPADPDDPVVIVGMACRYAGGVDSPEALWDLVAGGVDAASTFPTDRGWNVAELYHPDPDNVGTCCTRHGSFLHDAAQFDAAFFGISPREALGMDPQQRLLLEVAWEALESARIDPLSVAGRAGGVYVGVPYTHYGPALHRPAEGMHGYLLTGSLNSVASGRISYTLGMEGPAVTVDTACSSSLVALHLAVQALRAGECELALAGGVTVMSTPGVLMEFSRKRGLSPDGRCKAFSDDADGTGWGEGAGMLVLERLSDARRAGHPVLAVVRGSALNQDGASNGLTAPNGPSQQRVIRAALADAGLAASDVDMVEAHGTGTPLGDPIEAQALLATYGRERDAAHPLWLGSLKSNVGHTQAAAGVGGVIKTVLAMRRGTLPRTLHVSAPSSHVDWSAGAVELLTEARDWPAVERPRRAAVSSFGVSGTNAHVILEAPAGEPVPPPGPAPAVVAVPVSGRGPAGLRAQARRLAEHLDAHPEQDLADVAWSLAATRAALPDRAVVVGRDRAVVREQLLDLAGAAPLAGPARPGGRVAFVFPGQGSQWAGMAVDLLDSEPVFAASIARCEEAFAPLADWSLTAVLRAAGPLERVDVVQPVLFAVMVSLAELWRSRGVEPDVVVGHSQGEIAAACVAGVLSLEDAARVVLLRSQSLAVLAGQGGMASVALPEPEVTDRIAPWAGRLGVATVNGPAAVVVSGEVAALEEFMAACAADGVRVRRVDVDYASHGVQVEAIHDRLLEVLAPVAPRTGTIEMHSTVGADLTGVEFAGAEYWYRNLRHTVRFADAVRTLAGRGVTEFVEVSPHPVLTVGIQDTLDELGGEGFVTGTLRRDDGGTDRFLASLGALWCHGADVDWAAVLGAGRRTVDLPTYAFQRQRYWLEAPLLDERATAAADALDGEFWTAVEQADADGLAGVLSAEPAAVAAVLPALRTWHEQRAIRGQVDGWRYRVRWDVLPAAPAGRPGGLWLVVHPAGGPLAEPVAAALGAAGAAVRAVAVDGRDTGRDQLADVLRAALDGDEPAGFLSLLAVDGRPRADHPVVPAGVAANLLLLQALDDVGAAAPLWCVTRGAVAVDGAAPEAPEQAQTWGLGRVAALEHPQRWGGLADLPAEPAQADLAALCHVLGGAEDQVAIRPAGIFARRLVHAGTGAAAPARTWRPEGTVLVTGGTGALGGHVARWLARAGARSLVLTSRRGAAAPGAADLVAELADLGAEATVVACDVADRAAVEELVAGCAARGRPIRTVMHTAGVADLAPLGELTVEGMARVAEGKVAGALHLDALLDREALHTVVYFSSIAAMWGVGDHGAYAAANAHLDALAERQRAEGVTAHSVAWGPWAGGGMIAGSLEDTLRRRGVPLIDPEPSMHALQQLLDHDDTTIAVADVDWERFAAVFCGARPSPLLGELPEVRRTLDAPPEPAGTTGGELARGLAGLGAADRDRALLDLVRAQVARVLGHDSAETVESRRAFMELGFDSLSAVELRNALGAATGLRLPATAVFDHPTPVHLARFLRAELLGESPESPAAVPVPVVDRADPVVIVGIGCRYPGGVQNPDDLWRLLVDETDAVGPMPTDRGWDLAALYDPDPDRAGTTYVRHGGFLYDAADFDPEFFGVSPREARAMDPQQRLLLEVAWDASEHARIAPASLRGTRTGVFVGMADQAYGSRLQAGSGGSEGMEGYLVTGGASSVASGRISYVLGLEGPAVTVDTACSSSLVALHLAVESLRRGECDLALAGAAMVMSTPAQFVGFSRQRGLARDGRCKAFGAGADGFGLAEGAGMVMLERHSDAVRNGHRVLAVVRGSAVNQDGASNGLTAPNGPAQQRVIRNALAAAGLAARDVDTVEAHGTGTLLGDPIEAQALLATYGQERDPGRPLWLGSLKSNVGHTQTAAGIGGVIKMVLAMRHGRLPRTLHADAPSPHVDWSAGAVELLTAARDWPDTGRPRRAGVSSFGISGTNAHVIVEQAPEPAEPSVAPAPEPAAEPARVVPLVVTAHSTPALAAQAARLRDLLTGEDGAAPDPAGVAGVARSLVATRSLLPRRAVVLGDPVAELTALADGGEAAGTVRGTADVDGRVVFVFPGQGAQWAGMAVDLVDTSAVFRAAIEDCERALAPHVDWSLQAVLRGAEGAPGLDRVDVVQPASWAVMVSLAALWRSFGVRPDAVVGHSQGEIAAACVAGMLSLDDAARIVAVRSRAIVTLAGTGAMASVALPVAEVRQRIEALGGGLEVAVVNGPTAVVVSGVVPAVHAFVAACVEDGVRARLVDVDYASHSAQVEAVEEALRTGLAGVGGAAGTVPMLSTATGEWLAGSQLDAGYWYHNLRAPVRFADTVERLVEDGYRVFVECSAHPVLTVPVQETADATVDGVPYVVTGSLRRGEGGLDRFARSVAELFVRGPEVDWSPLLGTGGRIVDLPTYAFQRRRFWLDAPAAGVSGAAEAADGTFWSAVRDADLPGLARALSVDEAAVAAVLPGLRDWHETAAARGVLDSWRYAVRWTALPEPAPARLVGRWLVVAPDDAAADAPTGAADAPDPAREPTGAVLAGSERHGAVVAALARHGATVELVRLPVAEADRDRIADRLRAAAAAGPVDGVLSLLASDETPHPALPGVSGGLAAGVAIVQALHDAGVTAPLWCATSGAVSVGAGDPVDHPIQALVWGMGLVAGLDDPVHFGGLVDLPSTVDETTGARLCAVLAGTAGDEAQLALRPAGVFGRRLVRAPLAAGAPRTPWRPAGTVLVTGGTGALGAHVARRLAGAGAQRLILTSRRGMAAPGAADLVAELTALGAEVAVEACDVADREALRRLLDAVPADRPLTAVVHAAGVTGAERPLTGTALDDMGGVLRAKVAGAAHLDGLLAEAPLDAFVLFSSGAGVWGNAGQAAYAAGNAYLEALARHRRDRGLRATCVAWGAWDGGGMVDPAEAARLVRHGVLGMDPGHAVAALWETVERGEGPLVVARVDWERFGALYAMSRHRAFLHELPEAHAAATGAPAEVTGPAGAADSTGTPAQRLAGLTADARRRELVHLVRSHAAGTLGYADAETVHASRPFRELGFDSLTAVDLRNKLTAATGLRLPVTVVFDHPTPTALAKYLDGALVPDEAVSPLAALDALAAALPEGDVDPDVRRQVAERLRNLLRRWDDTEQGGAGDGELEAATDDEMFDLIDRELGIS</sequence>
<feature type="domain" description="Carrier" evidence="5">
    <location>
        <begin position="1555"/>
        <end position="1630"/>
    </location>
</feature>
<dbReference type="InterPro" id="IPR057326">
    <property type="entry name" value="KR_dom"/>
</dbReference>
<dbReference type="Pfam" id="PF00698">
    <property type="entry name" value="Acyl_transf_1"/>
    <property type="match status" value="2"/>
</dbReference>
<dbReference type="SUPFAM" id="SSF52151">
    <property type="entry name" value="FabD/lysophospholipase-like"/>
    <property type="match status" value="2"/>
</dbReference>
<dbReference type="SMART" id="SM00825">
    <property type="entry name" value="PKS_KS"/>
    <property type="match status" value="2"/>
</dbReference>
<evidence type="ECO:0000313" key="8">
    <source>
        <dbReference type="Proteomes" id="UP001059617"/>
    </source>
</evidence>
<dbReference type="InterPro" id="IPR018201">
    <property type="entry name" value="Ketoacyl_synth_AS"/>
</dbReference>
<dbReference type="InterPro" id="IPR006162">
    <property type="entry name" value="Ppantetheine_attach_site"/>
</dbReference>